<dbReference type="EMBL" id="RJTM01000096">
    <property type="protein sequence ID" value="RNL84471.1"/>
    <property type="molecule type" value="Genomic_DNA"/>
</dbReference>
<sequence>MSVMMKITKSTFSLISVLLFFVVTRAQIVEVSPEQAEETENGLSRFVNGYARVKQEGRSFYIDTTGRYAFDKMYNAKDFGTIHAEELYRDETKNAPGEIPETVFAVYRGKDDKWGILAPDGTWVLKPEYSYFDAAFRKYGKPVQDWNSAPVPSVSSRLARFEDYYVLDGKHYGIKQDGKWGVYDITVDKMIVPTAYDEFDYCGGCGLKSDYVYARRDGKWGIISFKNEVLVPFRYDHMHWNMRSDDWVLSFTRNSKPVVVYIPTAKEFTDAEWMGGGLLKIKKEGKTGVVDRNGNTILPPVYDDIREPSFYFEEGPELHLLLLKDGLKGLANRKGNIILEPQYEDIRIYGNFFVAKMDGLYGLLNTRGEDVLPPGYDDIYPVDVKHSDDSVTRLFRLEEMESYGFFNPGNGVLVAPAFRKVQNAESGFYGDTDDVPLGLVEVGYDGMVALYDLNGNEIMPMQYEEWDHYDKNYPSVLEVTRKGKKGLFDLNTKREILPSVYGWIKKQDSLKLVAISTESYGGGKQGVFTVEGKQVVPVEYDEVRFLENGLILVRKETNNNGMSIEVSGLFDTKGREVLPVKYETVSPLDENVWLLRKEQRHYLFRPQKRKIIPLDYPAVWETGSPEVLLVSKDSLSGQLYNVPERKAYSEKYGTYYYSDLEDRTNPISLIHRFSGGLARVDKVTGDRYKTGFIDTEGKTIIPFVYDIASDAVKHGMIMLGKGGSVNRVHGKNKKEAPGTGIMEKTEAYSDAVYGYADSTGQIVVPLQYDYYKSINLSYINKDHMVLLKTDRKSMGETLAGLASHNGKVILSPVYSTILPFNNRRGFLLRTGGTRYINDVFYGRDVPPVKFGIADWKGKIIIPAELDDVAFNSVMNHFDTSVDMSFPVLCLKYGQWQYFTRDGKNLSWKAGDIIEFVGN</sequence>
<dbReference type="Proteomes" id="UP000267469">
    <property type="component" value="Unassembled WGS sequence"/>
</dbReference>
<dbReference type="PANTHER" id="PTHR37841:SF1">
    <property type="entry name" value="DUF3298 DOMAIN-CONTAINING PROTEIN"/>
    <property type="match status" value="1"/>
</dbReference>
<dbReference type="OrthoDB" id="5464673at2"/>
<dbReference type="PANTHER" id="PTHR37841">
    <property type="entry name" value="GLR2918 PROTEIN"/>
    <property type="match status" value="1"/>
</dbReference>
<keyword evidence="2" id="KW-1185">Reference proteome</keyword>
<evidence type="ECO:0000313" key="2">
    <source>
        <dbReference type="Proteomes" id="UP000267469"/>
    </source>
</evidence>
<gene>
    <name evidence="1" type="ORF">ED312_13645</name>
</gene>
<name>A0A3N0E9H3_SINP1</name>
<proteinExistence type="predicted"/>
<protein>
    <submittedName>
        <fullName evidence="1">WG repeat-containing protein</fullName>
    </submittedName>
</protein>
<dbReference type="Pfam" id="PF14903">
    <property type="entry name" value="WG_beta_rep"/>
    <property type="match status" value="6"/>
</dbReference>
<organism evidence="1 2">
    <name type="scientific">Sinomicrobium pectinilyticum</name>
    <dbReference type="NCBI Taxonomy" id="1084421"/>
    <lineage>
        <taxon>Bacteria</taxon>
        <taxon>Pseudomonadati</taxon>
        <taxon>Bacteroidota</taxon>
        <taxon>Flavobacteriia</taxon>
        <taxon>Flavobacteriales</taxon>
        <taxon>Flavobacteriaceae</taxon>
        <taxon>Sinomicrobium</taxon>
    </lineage>
</organism>
<comment type="caution">
    <text evidence="1">The sequence shown here is derived from an EMBL/GenBank/DDBJ whole genome shotgun (WGS) entry which is preliminary data.</text>
</comment>
<dbReference type="InterPro" id="IPR032774">
    <property type="entry name" value="WG_beta_rep"/>
</dbReference>
<accession>A0A3N0E9H3</accession>
<dbReference type="AlphaFoldDB" id="A0A3N0E9H3"/>
<evidence type="ECO:0000313" key="1">
    <source>
        <dbReference type="EMBL" id="RNL84471.1"/>
    </source>
</evidence>
<reference evidence="1 2" key="1">
    <citation type="submission" date="2018-10" db="EMBL/GenBank/DDBJ databases">
        <title>Sinomicrobium pectinilyticum sp. nov., a pectinase-producing bacterium isolated from alkaline and saline soil, and emended description of the genus Sinomicrobium.</title>
        <authorList>
            <person name="Cheng B."/>
            <person name="Li C."/>
            <person name="Lai Q."/>
            <person name="Du M."/>
            <person name="Shao Z."/>
            <person name="Xu P."/>
            <person name="Yang C."/>
        </authorList>
    </citation>
    <scope>NUCLEOTIDE SEQUENCE [LARGE SCALE GENOMIC DNA]</scope>
    <source>
        <strain evidence="1 2">5DNS001</strain>
    </source>
</reference>